<dbReference type="AlphaFoldDB" id="H2ZDA1"/>
<proteinExistence type="inferred from homology"/>
<dbReference type="InterPro" id="IPR045114">
    <property type="entry name" value="Csn12-like"/>
</dbReference>
<dbReference type="GO" id="GO:0006368">
    <property type="term" value="P:transcription elongation by RNA polymerase II"/>
    <property type="evidence" value="ECO:0007669"/>
    <property type="project" value="TreeGrafter"/>
</dbReference>
<dbReference type="GO" id="GO:0000973">
    <property type="term" value="P:post-transcriptional tethering of RNA polymerase II gene DNA at nuclear periphery"/>
    <property type="evidence" value="ECO:0007669"/>
    <property type="project" value="TreeGrafter"/>
</dbReference>
<feature type="domain" description="PCI" evidence="4">
    <location>
        <begin position="205"/>
        <end position="386"/>
    </location>
</feature>
<dbReference type="Proteomes" id="UP000007875">
    <property type="component" value="Unassembled WGS sequence"/>
</dbReference>
<name>H2ZDA1_CIOSA</name>
<comment type="similarity">
    <text evidence="1">Belongs to the CSN12 family.</text>
</comment>
<dbReference type="Gene3D" id="1.10.10.10">
    <property type="entry name" value="Winged helix-like DNA-binding domain superfamily/Winged helix DNA-binding domain"/>
    <property type="match status" value="1"/>
</dbReference>
<dbReference type="Ensembl" id="ENSCSAVT00000015745.1">
    <property type="protein sequence ID" value="ENSCSAVP00000015567.1"/>
    <property type="gene ID" value="ENSCSAVG00000009140.1"/>
</dbReference>
<evidence type="ECO:0000256" key="1">
    <source>
        <dbReference type="ARBA" id="ARBA00025771"/>
    </source>
</evidence>
<sequence>NYQCYLQVSTTLQDDDSSVFACLLSFHDPHIGNPKLQLKSADVICRRFLESPYDEMVAAHLRGCWALSIDDFKEVYVCQVLTVQAFVKAFQSQKDDNWGLPLMFKLVLDLREFADSVDKEMSRTGRGKRGEMLEKAADTIMSCFRVCGSDGRSAIGVSKKWGMLFLVNQLFKIYFRIGKLHLCKPLIRAIESSTIKDQFTLAQRVTYKYYVGRKAMFDSDFVMAEEYLSFAYSNCHSKCKRNLRMILIYLIPVKMLLGRLPTLELLHTHNLNQFADIVRAVRTGDVQLLNKALIKNETFYIQTGVYLILEKLRAITHRTLFKRVGHILGTHQIPLQAFLEALKSQGIDDIDMDETECIVAGLIFNGNIRGYISHQHKKLVVSKVNAFPPIAAAS</sequence>
<accession>H2ZDA1</accession>
<dbReference type="FunFam" id="1.10.10.10:FF:000146">
    <property type="entry name" value="PCI domain-containing protein 2 homolog"/>
    <property type="match status" value="1"/>
</dbReference>
<protein>
    <recommendedName>
        <fullName evidence="2">PCI domain-containing protein 2</fullName>
    </recommendedName>
    <alternativeName>
        <fullName evidence="3">CSN12-like protein</fullName>
    </alternativeName>
</protein>
<dbReference type="PROSITE" id="PS50250">
    <property type="entry name" value="PCI"/>
    <property type="match status" value="1"/>
</dbReference>
<dbReference type="STRING" id="51511.ENSCSAVP00000015567"/>
<dbReference type="PANTHER" id="PTHR12732:SF0">
    <property type="entry name" value="PCI DOMAIN-CONTAINING PROTEIN 2"/>
    <property type="match status" value="1"/>
</dbReference>
<dbReference type="GO" id="GO:0003690">
    <property type="term" value="F:double-stranded DNA binding"/>
    <property type="evidence" value="ECO:0007669"/>
    <property type="project" value="InterPro"/>
</dbReference>
<dbReference type="PANTHER" id="PTHR12732">
    <property type="entry name" value="UNCHARACTERIZED PROTEASOME COMPONENT REGION PCI-CONTAINING"/>
    <property type="match status" value="1"/>
</dbReference>
<evidence type="ECO:0000313" key="5">
    <source>
        <dbReference type="Ensembl" id="ENSCSAVP00000015567.1"/>
    </source>
</evidence>
<organism evidence="5 6">
    <name type="scientific">Ciona savignyi</name>
    <name type="common">Pacific transparent sea squirt</name>
    <dbReference type="NCBI Taxonomy" id="51511"/>
    <lineage>
        <taxon>Eukaryota</taxon>
        <taxon>Metazoa</taxon>
        <taxon>Chordata</taxon>
        <taxon>Tunicata</taxon>
        <taxon>Ascidiacea</taxon>
        <taxon>Phlebobranchia</taxon>
        <taxon>Cionidae</taxon>
        <taxon>Ciona</taxon>
    </lineage>
</organism>
<reference evidence="5" key="3">
    <citation type="submission" date="2025-09" db="UniProtKB">
        <authorList>
            <consortium name="Ensembl"/>
        </authorList>
    </citation>
    <scope>IDENTIFICATION</scope>
</reference>
<dbReference type="InterPro" id="IPR000717">
    <property type="entry name" value="PCI_dom"/>
</dbReference>
<dbReference type="OMA" id="INRMFTL"/>
<keyword evidence="6" id="KW-1185">Reference proteome</keyword>
<evidence type="ECO:0000256" key="3">
    <source>
        <dbReference type="ARBA" id="ARBA00033214"/>
    </source>
</evidence>
<dbReference type="GeneTree" id="ENSGT00390000001101"/>
<reference evidence="6" key="1">
    <citation type="submission" date="2003-08" db="EMBL/GenBank/DDBJ databases">
        <authorList>
            <person name="Birren B."/>
            <person name="Nusbaum C."/>
            <person name="Abebe A."/>
            <person name="Abouelleil A."/>
            <person name="Adekoya E."/>
            <person name="Ait-zahra M."/>
            <person name="Allen N."/>
            <person name="Allen T."/>
            <person name="An P."/>
            <person name="Anderson M."/>
            <person name="Anderson S."/>
            <person name="Arachchi H."/>
            <person name="Armbruster J."/>
            <person name="Bachantsang P."/>
            <person name="Baldwin J."/>
            <person name="Barry A."/>
            <person name="Bayul T."/>
            <person name="Blitshsteyn B."/>
            <person name="Bloom T."/>
            <person name="Blye J."/>
            <person name="Boguslavskiy L."/>
            <person name="Borowsky M."/>
            <person name="Boukhgalter B."/>
            <person name="Brunache A."/>
            <person name="Butler J."/>
            <person name="Calixte N."/>
            <person name="Calvo S."/>
            <person name="Camarata J."/>
            <person name="Campo K."/>
            <person name="Chang J."/>
            <person name="Cheshatsang Y."/>
            <person name="Citroen M."/>
            <person name="Collymore A."/>
            <person name="Considine T."/>
            <person name="Cook A."/>
            <person name="Cooke P."/>
            <person name="Corum B."/>
            <person name="Cuomo C."/>
            <person name="David R."/>
            <person name="Dawoe T."/>
            <person name="Degray S."/>
            <person name="Dodge S."/>
            <person name="Dooley K."/>
            <person name="Dorje P."/>
            <person name="Dorjee K."/>
            <person name="Dorris L."/>
            <person name="Duffey N."/>
            <person name="Dupes A."/>
            <person name="Elkins T."/>
            <person name="Engels R."/>
            <person name="Erickson J."/>
            <person name="Farina A."/>
            <person name="Faro S."/>
            <person name="Ferreira P."/>
            <person name="Fischer H."/>
            <person name="Fitzgerald M."/>
            <person name="Foley K."/>
            <person name="Gage D."/>
            <person name="Galagan J."/>
            <person name="Gearin G."/>
            <person name="Gnerre S."/>
            <person name="Gnirke A."/>
            <person name="Goyette A."/>
            <person name="Graham J."/>
            <person name="Grandbois E."/>
            <person name="Gyaltsen K."/>
            <person name="Hafez N."/>
            <person name="Hagopian D."/>
            <person name="Hagos B."/>
            <person name="Hall J."/>
            <person name="Hatcher B."/>
            <person name="Heller A."/>
            <person name="Higgins H."/>
            <person name="Honan T."/>
            <person name="Horn A."/>
            <person name="Houde N."/>
            <person name="Hughes L."/>
            <person name="Hulme W."/>
            <person name="Husby E."/>
            <person name="Iliev I."/>
            <person name="Jaffe D."/>
            <person name="Jones C."/>
            <person name="Kamal M."/>
            <person name="Kamat A."/>
            <person name="Kamvysselis M."/>
            <person name="Karlsson E."/>
            <person name="Kells C."/>
            <person name="Kieu A."/>
            <person name="Kisner P."/>
            <person name="Kodira C."/>
            <person name="Kulbokas E."/>
            <person name="Labutti K."/>
            <person name="Lama D."/>
            <person name="Landers T."/>
            <person name="Leger J."/>
            <person name="Levine S."/>
            <person name="Lewis D."/>
            <person name="Lewis T."/>
            <person name="Lindblad-toh K."/>
            <person name="Liu X."/>
            <person name="Lokyitsang T."/>
            <person name="Lokyitsang Y."/>
            <person name="Lucien O."/>
            <person name="Lui A."/>
            <person name="Ma L.J."/>
            <person name="Mabbitt R."/>
            <person name="Macdonald J."/>
            <person name="Maclean C."/>
            <person name="Major J."/>
            <person name="Manning J."/>
            <person name="Marabella R."/>
            <person name="Maru K."/>
            <person name="Matthews C."/>
            <person name="Mauceli E."/>
            <person name="Mccarthy M."/>
            <person name="Mcdonough S."/>
            <person name="Mcghee T."/>
            <person name="Meldrim J."/>
            <person name="Meneus L."/>
            <person name="Mesirov J."/>
            <person name="Mihalev A."/>
            <person name="Mihova T."/>
            <person name="Mikkelsen T."/>
            <person name="Mlenga V."/>
            <person name="Moru K."/>
            <person name="Mozes J."/>
            <person name="Mulrain L."/>
            <person name="Munson G."/>
            <person name="Naylor J."/>
            <person name="Newes C."/>
            <person name="Nguyen C."/>
            <person name="Nguyen N."/>
            <person name="Nguyen T."/>
            <person name="Nicol R."/>
            <person name="Nielsen C."/>
            <person name="Nizzari M."/>
            <person name="Norbu C."/>
            <person name="Norbu N."/>
            <person name="O'donnell P."/>
            <person name="Okoawo O."/>
            <person name="O'leary S."/>
            <person name="Omotosho B."/>
            <person name="O'neill K."/>
            <person name="Osman S."/>
            <person name="Parker S."/>
            <person name="Perrin D."/>
            <person name="Phunkhang P."/>
            <person name="Piqani B."/>
            <person name="Purcell S."/>
            <person name="Rachupka T."/>
            <person name="Ramasamy U."/>
            <person name="Rameau R."/>
            <person name="Ray V."/>
            <person name="Raymond C."/>
            <person name="Retta R."/>
            <person name="Richardson S."/>
            <person name="Rise C."/>
            <person name="Rodriguez J."/>
            <person name="Rogers J."/>
            <person name="Rogov P."/>
            <person name="Rutman M."/>
            <person name="Schupbach R."/>
            <person name="Seaman C."/>
            <person name="Settipalli S."/>
            <person name="Sharpe T."/>
            <person name="Sheridan J."/>
            <person name="Sherpa N."/>
            <person name="Shi J."/>
            <person name="Smirnov S."/>
            <person name="Smith C."/>
            <person name="Sougnez C."/>
            <person name="Spencer B."/>
            <person name="Stalker J."/>
            <person name="Stange-thomann N."/>
            <person name="Stavropoulos S."/>
            <person name="Stetson K."/>
            <person name="Stone C."/>
            <person name="Stone S."/>
            <person name="Stubbs M."/>
            <person name="Talamas J."/>
            <person name="Tchuinga P."/>
            <person name="Tenzing P."/>
            <person name="Tesfaye S."/>
            <person name="Theodore J."/>
            <person name="Thoulutsang Y."/>
            <person name="Topham K."/>
            <person name="Towey S."/>
            <person name="Tsamla T."/>
            <person name="Tsomo N."/>
            <person name="Vallee D."/>
            <person name="Vassiliev H."/>
            <person name="Venkataraman V."/>
            <person name="Vinson J."/>
            <person name="Vo A."/>
            <person name="Wade C."/>
            <person name="Wang S."/>
            <person name="Wangchuk T."/>
            <person name="Wangdi T."/>
            <person name="Whittaker C."/>
            <person name="Wilkinson J."/>
            <person name="Wu Y."/>
            <person name="Wyman D."/>
            <person name="Yadav S."/>
            <person name="Yang S."/>
            <person name="Yang X."/>
            <person name="Yeager S."/>
            <person name="Yee E."/>
            <person name="Young G."/>
            <person name="Zainoun J."/>
            <person name="Zembeck L."/>
            <person name="Zimmer A."/>
            <person name="Zody M."/>
            <person name="Lander E."/>
        </authorList>
    </citation>
    <scope>NUCLEOTIDE SEQUENCE [LARGE SCALE GENOMIC DNA]</scope>
</reference>
<evidence type="ECO:0000256" key="2">
    <source>
        <dbReference type="ARBA" id="ARBA00026186"/>
    </source>
</evidence>
<reference evidence="5" key="2">
    <citation type="submission" date="2025-08" db="UniProtKB">
        <authorList>
            <consortium name="Ensembl"/>
        </authorList>
    </citation>
    <scope>IDENTIFICATION</scope>
</reference>
<dbReference type="GO" id="GO:0003723">
    <property type="term" value="F:RNA binding"/>
    <property type="evidence" value="ECO:0007669"/>
    <property type="project" value="InterPro"/>
</dbReference>
<evidence type="ECO:0000313" key="6">
    <source>
        <dbReference type="Proteomes" id="UP000007875"/>
    </source>
</evidence>
<dbReference type="eggNOG" id="KOG2688">
    <property type="taxonomic scope" value="Eukaryota"/>
</dbReference>
<evidence type="ECO:0000259" key="4">
    <source>
        <dbReference type="PROSITE" id="PS50250"/>
    </source>
</evidence>
<dbReference type="SMART" id="SM00753">
    <property type="entry name" value="PAM"/>
    <property type="match status" value="1"/>
</dbReference>
<dbReference type="GO" id="GO:0070390">
    <property type="term" value="C:transcription export complex 2"/>
    <property type="evidence" value="ECO:0007669"/>
    <property type="project" value="TreeGrafter"/>
</dbReference>
<dbReference type="Pfam" id="PF01399">
    <property type="entry name" value="PCI"/>
    <property type="match status" value="1"/>
</dbReference>
<dbReference type="InParanoid" id="H2ZDA1"/>
<dbReference type="InterPro" id="IPR036388">
    <property type="entry name" value="WH-like_DNA-bd_sf"/>
</dbReference>
<dbReference type="GO" id="GO:0016973">
    <property type="term" value="P:poly(A)+ mRNA export from nucleus"/>
    <property type="evidence" value="ECO:0007669"/>
    <property type="project" value="TreeGrafter"/>
</dbReference>